<accession>A0A5E8BDL0</accession>
<gene>
    <name evidence="3" type="ORF">SAPINGB_P001947</name>
</gene>
<dbReference type="EMBL" id="CABVLU010000002">
    <property type="protein sequence ID" value="VVT48779.1"/>
    <property type="molecule type" value="Genomic_DNA"/>
</dbReference>
<feature type="compositionally biased region" description="Polar residues" evidence="1">
    <location>
        <begin position="467"/>
        <end position="478"/>
    </location>
</feature>
<name>A0A5E8BDL0_9ASCO</name>
<feature type="transmembrane region" description="Helical" evidence="2">
    <location>
        <begin position="135"/>
        <end position="158"/>
    </location>
</feature>
<reference evidence="3 4" key="1">
    <citation type="submission" date="2019-09" db="EMBL/GenBank/DDBJ databases">
        <authorList>
            <person name="Brejova B."/>
        </authorList>
    </citation>
    <scope>NUCLEOTIDE SEQUENCE [LARGE SCALE GENOMIC DNA]</scope>
</reference>
<evidence type="ECO:0000313" key="4">
    <source>
        <dbReference type="Proteomes" id="UP000398389"/>
    </source>
</evidence>
<sequence length="510" mass="55190">MGVQILRPTYRATLVIFLVAISLTLTALLWPYWAVDADQMVEVGFTRRCMPESTIKEQVCTPFPLEGSDTGNNPLHSQPQQPIPVSPNTDDPMKAAWMTAGFITWLTLFLQLATVVSYSSTIIGDRYFEEVGWRLISYFAGSAALMQASSLTVVWAMVRSTAGKKFFSTGLANTDRSGLSTGGTFYFHVGLSWHLALSSFVLVTGGVLALVIVGVLNPPEREYYLGDYIRIKDEEENDNNDDSSEYTDTTTATGGSRVRRKSSHWSFMDNTAKTRRTFYDYYSNCAAMDENADVESLEGIPVGNSVGGLTSAGTSMKMKTKEDAAMSVGQALVSTEVDPLNISAARNYQYQSIESKDDAAVAATVVPSTTTAATAAATSGSLKAAAAAAIVCEGRPEPVVHGLSTGLLQLPQVEATVIGSTSTAGYGNGYYDGGFGNEGSVSGGLHPKTASETTMSTLCEEMGGVGPSSTSLHQQQQSNKKKKKRRRRHEEDDSRDFYLYMQRCQIEDKL</sequence>
<keyword evidence="2" id="KW-0812">Transmembrane</keyword>
<keyword evidence="4" id="KW-1185">Reference proteome</keyword>
<dbReference type="GeneID" id="43580767"/>
<evidence type="ECO:0000256" key="1">
    <source>
        <dbReference type="SAM" id="MobiDB-lite"/>
    </source>
</evidence>
<dbReference type="AlphaFoldDB" id="A0A5E8BDL0"/>
<feature type="transmembrane region" description="Helical" evidence="2">
    <location>
        <begin position="193"/>
        <end position="216"/>
    </location>
</feature>
<feature type="compositionally biased region" description="Basic residues" evidence="1">
    <location>
        <begin position="479"/>
        <end position="488"/>
    </location>
</feature>
<dbReference type="RefSeq" id="XP_031852558.1">
    <property type="nucleotide sequence ID" value="XM_031996667.1"/>
</dbReference>
<evidence type="ECO:0000256" key="2">
    <source>
        <dbReference type="SAM" id="Phobius"/>
    </source>
</evidence>
<feature type="compositionally biased region" description="Acidic residues" evidence="1">
    <location>
        <begin position="235"/>
        <end position="245"/>
    </location>
</feature>
<dbReference type="OrthoDB" id="61370at2759"/>
<dbReference type="Gene3D" id="1.20.140.150">
    <property type="match status" value="1"/>
</dbReference>
<feature type="transmembrane region" description="Helical" evidence="2">
    <location>
        <begin position="12"/>
        <end position="33"/>
    </location>
</feature>
<proteinExistence type="predicted"/>
<evidence type="ECO:0000313" key="3">
    <source>
        <dbReference type="EMBL" id="VVT48779.1"/>
    </source>
</evidence>
<feature type="region of interest" description="Disordered" evidence="1">
    <location>
        <begin position="235"/>
        <end position="257"/>
    </location>
</feature>
<evidence type="ECO:0008006" key="5">
    <source>
        <dbReference type="Google" id="ProtNLM"/>
    </source>
</evidence>
<keyword evidence="2" id="KW-1133">Transmembrane helix</keyword>
<protein>
    <recommendedName>
        <fullName evidence="5">Transmembrane protein</fullName>
    </recommendedName>
</protein>
<keyword evidence="2" id="KW-0472">Membrane</keyword>
<feature type="region of interest" description="Disordered" evidence="1">
    <location>
        <begin position="462"/>
        <end position="495"/>
    </location>
</feature>
<dbReference type="Proteomes" id="UP000398389">
    <property type="component" value="Unassembled WGS sequence"/>
</dbReference>
<organism evidence="3 4">
    <name type="scientific">Magnusiomyces paraingens</name>
    <dbReference type="NCBI Taxonomy" id="2606893"/>
    <lineage>
        <taxon>Eukaryota</taxon>
        <taxon>Fungi</taxon>
        <taxon>Dikarya</taxon>
        <taxon>Ascomycota</taxon>
        <taxon>Saccharomycotina</taxon>
        <taxon>Dipodascomycetes</taxon>
        <taxon>Dipodascales</taxon>
        <taxon>Dipodascaceae</taxon>
        <taxon>Magnusiomyces</taxon>
    </lineage>
</organism>
<feature type="transmembrane region" description="Helical" evidence="2">
    <location>
        <begin position="102"/>
        <end position="123"/>
    </location>
</feature>